<dbReference type="NCBIfam" id="TIGR00196">
    <property type="entry name" value="yjeF_cterm"/>
    <property type="match status" value="1"/>
</dbReference>
<dbReference type="PROSITE" id="PS51383">
    <property type="entry name" value="YJEF_C_3"/>
    <property type="match status" value="1"/>
</dbReference>
<evidence type="ECO:0000256" key="7">
    <source>
        <dbReference type="ARBA" id="ARBA00022840"/>
    </source>
</evidence>
<dbReference type="PIRSF" id="PIRSF017184">
    <property type="entry name" value="Nnr"/>
    <property type="match status" value="1"/>
</dbReference>
<keyword evidence="20" id="KW-0472">Membrane</keyword>
<comment type="similarity">
    <text evidence="3 19">In the N-terminal section; belongs to the NnrE/AIBP family.</text>
</comment>
<dbReference type="CDD" id="cd01171">
    <property type="entry name" value="YXKO-related"/>
    <property type="match status" value="1"/>
</dbReference>
<comment type="function">
    <text evidence="18">Catalyzes the epimerization of the S- and R-forms of NAD(P)HX, a damaged form of NAD(P)H that is a result of enzymatic or heat-dependent hydration. This is a prerequisite for the S-specific NAD(P)H-hydrate dehydratase to allow the repair of both epimers of NAD(P)HX.</text>
</comment>
<dbReference type="SUPFAM" id="SSF64153">
    <property type="entry name" value="YjeF N-terminal domain-like"/>
    <property type="match status" value="1"/>
</dbReference>
<dbReference type="GO" id="GO:0052856">
    <property type="term" value="F:NAD(P)HX epimerase activity"/>
    <property type="evidence" value="ECO:0007669"/>
    <property type="project" value="UniProtKB-UniRule"/>
</dbReference>
<comment type="cofactor">
    <cofactor evidence="17">
        <name>Mg(2+)</name>
        <dbReference type="ChEBI" id="CHEBI:18420"/>
    </cofactor>
</comment>
<feature type="domain" description="YjeF C-terminal" evidence="21">
    <location>
        <begin position="295"/>
        <end position="568"/>
    </location>
</feature>
<dbReference type="HAMAP" id="MF_01965">
    <property type="entry name" value="NADHX_dehydratase"/>
    <property type="match status" value="1"/>
</dbReference>
<evidence type="ECO:0000313" key="24">
    <source>
        <dbReference type="Proteomes" id="UP000198379"/>
    </source>
</evidence>
<comment type="function">
    <text evidence="14 19">Bifunctional enzyme that catalyzes the epimerization of the S- and R-forms of NAD(P)HX and the dehydration of the S-form of NAD(P)HX at the expense of ADP, which is converted to AMP. This allows the repair of both epimers of NAD(P)HX, a damaged form of NAD(P)H that is a result of enzymatic or heat-dependent hydration.</text>
</comment>
<dbReference type="GO" id="GO:0016301">
    <property type="term" value="F:kinase activity"/>
    <property type="evidence" value="ECO:0007669"/>
    <property type="project" value="UniProtKB-KW"/>
</dbReference>
<comment type="similarity">
    <text evidence="4 19">In the C-terminal section; belongs to the NnrD/CARKD family.</text>
</comment>
<protein>
    <recommendedName>
        <fullName evidence="19">Bifunctional NAD(P)H-hydrate repair enzyme</fullName>
    </recommendedName>
    <alternativeName>
        <fullName evidence="19">Nicotinamide nucleotide repair protein</fullName>
    </alternativeName>
    <domain>
        <recommendedName>
            <fullName evidence="19">ADP-dependent (S)-NAD(P)H-hydrate dehydratase</fullName>
            <ecNumber evidence="19">4.2.1.136</ecNumber>
        </recommendedName>
        <alternativeName>
            <fullName evidence="19">ADP-dependent NAD(P)HX dehydratase</fullName>
        </alternativeName>
    </domain>
    <domain>
        <recommendedName>
            <fullName evidence="19">NAD(P)H-hydrate epimerase</fullName>
            <ecNumber evidence="19">5.1.99.6</ecNumber>
        </recommendedName>
    </domain>
</protein>
<comment type="similarity">
    <text evidence="18">Belongs to the NnrE/AIBP family.</text>
</comment>
<comment type="catalytic activity">
    <reaction evidence="1 18 19">
        <text>(6R)-NADHX = (6S)-NADHX</text>
        <dbReference type="Rhea" id="RHEA:32215"/>
        <dbReference type="ChEBI" id="CHEBI:64074"/>
        <dbReference type="ChEBI" id="CHEBI:64075"/>
        <dbReference type="EC" id="5.1.99.6"/>
    </reaction>
</comment>
<accession>A0A239AY56</accession>
<gene>
    <name evidence="17" type="primary">nnrD</name>
    <name evidence="18" type="synonym">nnrE</name>
    <name evidence="23" type="ORF">SAMN06265376_105198</name>
</gene>
<sequence length="580" mass="64175">MDWVKRYYILLGISNVYVIELWLFLCLSVYAFAKAYRKQPPESSKKVVFLQQRDRSDFLIYKRKNISMKIYSRAQIYEADKVTVEKEGIPSINLMERAGGYIYEWVNERLKGGQVPIKVFCGIGNNGGDGMVLARYLIENNYNVTTYVVNYNNKRVPDFLGAYDRLKSATKNWPIVINEGDELPAISPQDIVVDAIFGIGLNRVVQDWVKALFTAINNSNAYVLSIDIPSGMYMDMAPQEGDVIILPRFTLSFQAPKLPFFLPDTAPIMQAWDILDIGLDPEYLATTATDVELIGKQEVIQMYRSRPQFAHKGMFGHSLLIGGSYGKMGAIILASKAAMRAGSGMVTAYIPQIGVPILQTALPEVMTETDNFNGKVFEEIDFQTKANAIGIGPGMGTDSKTAKAMGDFLKTQKNPLVIDADAINIIAAIPELLADVPALSIFTPHFGELERLIGKWEDDFDRLEKTAKFAKKHDIAIVMKGAHTITTYDMKLYINDSGNPGLATAGSGDVLTGVITGLLAQGYHPMEAALMGVYFHGRAADIAINQYGIEGLIASDVTEFLGRAYMDLFAKPEQPPQEEG</sequence>
<dbReference type="InterPro" id="IPR000631">
    <property type="entry name" value="CARKD"/>
</dbReference>
<dbReference type="PROSITE" id="PS01050">
    <property type="entry name" value="YJEF_C_2"/>
    <property type="match status" value="1"/>
</dbReference>
<comment type="caution">
    <text evidence="18">Lacks conserved residue(s) required for the propagation of feature annotation.</text>
</comment>
<evidence type="ECO:0000256" key="9">
    <source>
        <dbReference type="ARBA" id="ARBA00022958"/>
    </source>
</evidence>
<dbReference type="InterPro" id="IPR004443">
    <property type="entry name" value="YjeF_N_dom"/>
</dbReference>
<feature type="binding site" evidence="18">
    <location>
        <begin position="125"/>
        <end position="129"/>
    </location>
    <ligand>
        <name>(6S)-NADPHX</name>
        <dbReference type="ChEBI" id="CHEBI:64076"/>
    </ligand>
</feature>
<feature type="binding site" evidence="18">
    <location>
        <position position="227"/>
    </location>
    <ligand>
        <name>(6S)-NADPHX</name>
        <dbReference type="ChEBI" id="CHEBI:64076"/>
    </ligand>
</feature>
<dbReference type="InterPro" id="IPR017953">
    <property type="entry name" value="Carbohydrate_kinase_pred_CS"/>
</dbReference>
<feature type="binding site" evidence="17">
    <location>
        <position position="509"/>
    </location>
    <ligand>
        <name>(6S)-NADPHX</name>
        <dbReference type="ChEBI" id="CHEBI:64076"/>
    </ligand>
</feature>
<dbReference type="PANTHER" id="PTHR12592:SF0">
    <property type="entry name" value="ATP-DEPENDENT (S)-NAD(P)H-HYDRATE DEHYDRATASE"/>
    <property type="match status" value="1"/>
</dbReference>
<dbReference type="SUPFAM" id="SSF53613">
    <property type="entry name" value="Ribokinase-like"/>
    <property type="match status" value="1"/>
</dbReference>
<keyword evidence="6 17" id="KW-0547">Nucleotide-binding</keyword>
<keyword evidence="8 17" id="KW-0521">NADP</keyword>
<evidence type="ECO:0000256" key="5">
    <source>
        <dbReference type="ARBA" id="ARBA00022723"/>
    </source>
</evidence>
<evidence type="ECO:0000256" key="14">
    <source>
        <dbReference type="ARBA" id="ARBA00025153"/>
    </source>
</evidence>
<feature type="binding site" evidence="17">
    <location>
        <position position="508"/>
    </location>
    <ligand>
        <name>AMP</name>
        <dbReference type="ChEBI" id="CHEBI:456215"/>
    </ligand>
</feature>
<dbReference type="HAMAP" id="MF_01966">
    <property type="entry name" value="NADHX_epimerase"/>
    <property type="match status" value="1"/>
</dbReference>
<dbReference type="EC" id="5.1.99.6" evidence="19"/>
<reference evidence="23 24" key="1">
    <citation type="submission" date="2017-06" db="EMBL/GenBank/DDBJ databases">
        <authorList>
            <person name="Kim H.J."/>
            <person name="Triplett B.A."/>
        </authorList>
    </citation>
    <scope>NUCLEOTIDE SEQUENCE [LARGE SCALE GENOMIC DNA]</scope>
    <source>
        <strain evidence="23 24">DSM 25597</strain>
    </source>
</reference>
<feature type="binding site" evidence="17">
    <location>
        <position position="394"/>
    </location>
    <ligand>
        <name>(6S)-NADPHX</name>
        <dbReference type="ChEBI" id="CHEBI:64076"/>
    </ligand>
</feature>
<feature type="binding site" evidence="18">
    <location>
        <position position="194"/>
    </location>
    <ligand>
        <name>K(+)</name>
        <dbReference type="ChEBI" id="CHEBI:29103"/>
    </ligand>
</feature>
<evidence type="ECO:0000256" key="15">
    <source>
        <dbReference type="ARBA" id="ARBA00048238"/>
    </source>
</evidence>
<keyword evidence="23" id="KW-0808">Transferase</keyword>
<keyword evidence="20" id="KW-0812">Transmembrane</keyword>
<comment type="subunit">
    <text evidence="17">Homotetramer.</text>
</comment>
<dbReference type="GO" id="GO:0110051">
    <property type="term" value="P:metabolite repair"/>
    <property type="evidence" value="ECO:0007669"/>
    <property type="project" value="TreeGrafter"/>
</dbReference>
<feature type="binding site" evidence="18">
    <location>
        <position position="126"/>
    </location>
    <ligand>
        <name>K(+)</name>
        <dbReference type="ChEBI" id="CHEBI:29103"/>
    </ligand>
</feature>
<evidence type="ECO:0000259" key="22">
    <source>
        <dbReference type="PROSITE" id="PS51385"/>
    </source>
</evidence>
<keyword evidence="7 17" id="KW-0067">ATP-binding</keyword>
<feature type="binding site" evidence="17">
    <location>
        <position position="330"/>
    </location>
    <ligand>
        <name>(6S)-NADPHX</name>
        <dbReference type="ChEBI" id="CHEBI:64076"/>
    </ligand>
</feature>
<evidence type="ECO:0000256" key="16">
    <source>
        <dbReference type="ARBA" id="ARBA00049209"/>
    </source>
</evidence>
<dbReference type="InterPro" id="IPR030677">
    <property type="entry name" value="Nnr"/>
</dbReference>
<feature type="binding site" evidence="17">
    <location>
        <position position="445"/>
    </location>
    <ligand>
        <name>(6S)-NADPHX</name>
        <dbReference type="ChEBI" id="CHEBI:64076"/>
    </ligand>
</feature>
<keyword evidence="20" id="KW-1133">Transmembrane helix</keyword>
<comment type="similarity">
    <text evidence="17">Belongs to the NnrD/CARKD family.</text>
</comment>
<evidence type="ECO:0000256" key="20">
    <source>
        <dbReference type="SAM" id="Phobius"/>
    </source>
</evidence>
<dbReference type="EMBL" id="FZNY01000005">
    <property type="protein sequence ID" value="SNS00252.1"/>
    <property type="molecule type" value="Genomic_DNA"/>
</dbReference>
<evidence type="ECO:0000256" key="4">
    <source>
        <dbReference type="ARBA" id="ARBA00009524"/>
    </source>
</evidence>
<dbReference type="Pfam" id="PF03853">
    <property type="entry name" value="YjeF_N"/>
    <property type="match status" value="1"/>
</dbReference>
<evidence type="ECO:0000259" key="21">
    <source>
        <dbReference type="PROSITE" id="PS51383"/>
    </source>
</evidence>
<proteinExistence type="inferred from homology"/>
<comment type="catalytic activity">
    <reaction evidence="15 17 19">
        <text>(6S)-NADHX + ADP = AMP + phosphate + NADH + H(+)</text>
        <dbReference type="Rhea" id="RHEA:32223"/>
        <dbReference type="ChEBI" id="CHEBI:15378"/>
        <dbReference type="ChEBI" id="CHEBI:43474"/>
        <dbReference type="ChEBI" id="CHEBI:57945"/>
        <dbReference type="ChEBI" id="CHEBI:64074"/>
        <dbReference type="ChEBI" id="CHEBI:456215"/>
        <dbReference type="ChEBI" id="CHEBI:456216"/>
        <dbReference type="EC" id="4.2.1.136"/>
    </reaction>
</comment>
<feature type="domain" description="YjeF N-terminal" evidence="22">
    <location>
        <begin position="76"/>
        <end position="285"/>
    </location>
</feature>
<keyword evidence="10 17" id="KW-0520">NAD</keyword>
<feature type="binding site" evidence="18">
    <location>
        <begin position="198"/>
        <end position="204"/>
    </location>
    <ligand>
        <name>(6S)-NADPHX</name>
        <dbReference type="ChEBI" id="CHEBI:64076"/>
    </ligand>
</feature>
<evidence type="ECO:0000256" key="13">
    <source>
        <dbReference type="ARBA" id="ARBA00023268"/>
    </source>
</evidence>
<evidence type="ECO:0000256" key="19">
    <source>
        <dbReference type="PIRNR" id="PIRNR017184"/>
    </source>
</evidence>
<dbReference type="GO" id="GO:0046872">
    <property type="term" value="F:metal ion binding"/>
    <property type="evidence" value="ECO:0007669"/>
    <property type="project" value="UniProtKB-UniRule"/>
</dbReference>
<dbReference type="InterPro" id="IPR036652">
    <property type="entry name" value="YjeF_N_dom_sf"/>
</dbReference>
<name>A0A239AY56_9FLAO</name>
<dbReference type="Proteomes" id="UP000198379">
    <property type="component" value="Unassembled WGS sequence"/>
</dbReference>
<evidence type="ECO:0000256" key="10">
    <source>
        <dbReference type="ARBA" id="ARBA00023027"/>
    </source>
</evidence>
<feature type="binding site" evidence="18">
    <location>
        <position position="230"/>
    </location>
    <ligand>
        <name>K(+)</name>
        <dbReference type="ChEBI" id="CHEBI:29103"/>
    </ligand>
</feature>
<comment type="catalytic activity">
    <reaction evidence="2 18 19">
        <text>(6R)-NADPHX = (6S)-NADPHX</text>
        <dbReference type="Rhea" id="RHEA:32227"/>
        <dbReference type="ChEBI" id="CHEBI:64076"/>
        <dbReference type="ChEBI" id="CHEBI:64077"/>
        <dbReference type="EC" id="5.1.99.6"/>
    </reaction>
</comment>
<keyword evidence="23" id="KW-0418">Kinase</keyword>
<dbReference type="Pfam" id="PF01256">
    <property type="entry name" value="Carb_kinase"/>
    <property type="match status" value="1"/>
</dbReference>
<keyword evidence="24" id="KW-1185">Reference proteome</keyword>
<evidence type="ECO:0000256" key="18">
    <source>
        <dbReference type="HAMAP-Rule" id="MF_01966"/>
    </source>
</evidence>
<keyword evidence="12 17" id="KW-0456">Lyase</keyword>
<keyword evidence="5 18" id="KW-0479">Metal-binding</keyword>
<dbReference type="Gene3D" id="3.40.50.10260">
    <property type="entry name" value="YjeF N-terminal domain"/>
    <property type="match status" value="1"/>
</dbReference>
<dbReference type="PANTHER" id="PTHR12592">
    <property type="entry name" value="ATP-DEPENDENT (S)-NAD(P)H-HYDRATE DEHYDRATASE FAMILY MEMBER"/>
    <property type="match status" value="1"/>
</dbReference>
<feature type="binding site" evidence="17">
    <location>
        <begin position="480"/>
        <end position="484"/>
    </location>
    <ligand>
        <name>AMP</name>
        <dbReference type="ChEBI" id="CHEBI:456215"/>
    </ligand>
</feature>
<comment type="cofactor">
    <cofactor evidence="18 19">
        <name>K(+)</name>
        <dbReference type="ChEBI" id="CHEBI:29103"/>
    </cofactor>
    <text evidence="18 19">Binds 1 potassium ion per subunit.</text>
</comment>
<evidence type="ECO:0000256" key="17">
    <source>
        <dbReference type="HAMAP-Rule" id="MF_01965"/>
    </source>
</evidence>
<dbReference type="PROSITE" id="PS51385">
    <property type="entry name" value="YJEF_N"/>
    <property type="match status" value="1"/>
</dbReference>
<keyword evidence="11 18" id="KW-0413">Isomerase</keyword>
<dbReference type="EC" id="4.2.1.136" evidence="19"/>
<evidence type="ECO:0000256" key="8">
    <source>
        <dbReference type="ARBA" id="ARBA00022857"/>
    </source>
</evidence>
<evidence type="ECO:0000256" key="1">
    <source>
        <dbReference type="ARBA" id="ARBA00000013"/>
    </source>
</evidence>
<evidence type="ECO:0000313" key="23">
    <source>
        <dbReference type="EMBL" id="SNS00252.1"/>
    </source>
</evidence>
<evidence type="ECO:0000256" key="2">
    <source>
        <dbReference type="ARBA" id="ARBA00000909"/>
    </source>
</evidence>
<organism evidence="23 24">
    <name type="scientific">Dokdonia pacifica</name>
    <dbReference type="NCBI Taxonomy" id="1627892"/>
    <lineage>
        <taxon>Bacteria</taxon>
        <taxon>Pseudomonadati</taxon>
        <taxon>Bacteroidota</taxon>
        <taxon>Flavobacteriia</taxon>
        <taxon>Flavobacteriales</taxon>
        <taxon>Flavobacteriaceae</taxon>
        <taxon>Dokdonia</taxon>
    </lineage>
</organism>
<comment type="function">
    <text evidence="17">Catalyzes the dehydration of the S-form of NAD(P)HX at the expense of ADP, which is converted to AMP. Together with NAD(P)HX epimerase, which catalyzes the epimerization of the S- and R-forms, the enzyme allows the repair of both epimers of NAD(P)HX, a damaged form of NAD(P)H that is a result of enzymatic or heat-dependent hydration.</text>
</comment>
<dbReference type="GO" id="GO:0052855">
    <property type="term" value="F:ADP-dependent NAD(P)H-hydrate dehydratase activity"/>
    <property type="evidence" value="ECO:0007669"/>
    <property type="project" value="UniProtKB-UniRule"/>
</dbReference>
<dbReference type="NCBIfam" id="TIGR00197">
    <property type="entry name" value="yjeF_nterm"/>
    <property type="match status" value="1"/>
</dbReference>
<evidence type="ECO:0000256" key="3">
    <source>
        <dbReference type="ARBA" id="ARBA00006001"/>
    </source>
</evidence>
<dbReference type="InterPro" id="IPR029056">
    <property type="entry name" value="Ribokinase-like"/>
</dbReference>
<keyword evidence="9 18" id="KW-0630">Potassium</keyword>
<dbReference type="Gene3D" id="3.40.1190.20">
    <property type="match status" value="1"/>
</dbReference>
<comment type="catalytic activity">
    <reaction evidence="16 17 19">
        <text>(6S)-NADPHX + ADP = AMP + phosphate + NADPH + H(+)</text>
        <dbReference type="Rhea" id="RHEA:32235"/>
        <dbReference type="ChEBI" id="CHEBI:15378"/>
        <dbReference type="ChEBI" id="CHEBI:43474"/>
        <dbReference type="ChEBI" id="CHEBI:57783"/>
        <dbReference type="ChEBI" id="CHEBI:64076"/>
        <dbReference type="ChEBI" id="CHEBI:456215"/>
        <dbReference type="ChEBI" id="CHEBI:456216"/>
        <dbReference type="EC" id="4.2.1.136"/>
    </reaction>
</comment>
<dbReference type="GO" id="GO:0005524">
    <property type="term" value="F:ATP binding"/>
    <property type="evidence" value="ECO:0007669"/>
    <property type="project" value="UniProtKB-UniRule"/>
</dbReference>
<dbReference type="AlphaFoldDB" id="A0A239AY56"/>
<evidence type="ECO:0000256" key="11">
    <source>
        <dbReference type="ARBA" id="ARBA00023235"/>
    </source>
</evidence>
<evidence type="ECO:0000256" key="12">
    <source>
        <dbReference type="ARBA" id="ARBA00023239"/>
    </source>
</evidence>
<evidence type="ECO:0000256" key="6">
    <source>
        <dbReference type="ARBA" id="ARBA00022741"/>
    </source>
</evidence>
<feature type="transmembrane region" description="Helical" evidence="20">
    <location>
        <begin position="7"/>
        <end position="33"/>
    </location>
</feature>
<keyword evidence="13" id="KW-0511">Multifunctional enzyme</keyword>
<dbReference type="GO" id="GO:0046496">
    <property type="term" value="P:nicotinamide nucleotide metabolic process"/>
    <property type="evidence" value="ECO:0007669"/>
    <property type="project" value="UniProtKB-UniRule"/>
</dbReference>